<dbReference type="PANTHER" id="PTHR10788">
    <property type="entry name" value="TREHALOSE-6-PHOSPHATE SYNTHASE"/>
    <property type="match status" value="1"/>
</dbReference>
<dbReference type="GO" id="GO:0004805">
    <property type="term" value="F:trehalose-phosphatase activity"/>
    <property type="evidence" value="ECO:0007669"/>
    <property type="project" value="TreeGrafter"/>
</dbReference>
<feature type="region of interest" description="Disordered" evidence="3">
    <location>
        <begin position="1013"/>
        <end position="1059"/>
    </location>
</feature>
<dbReference type="PANTHER" id="PTHR10788:SF94">
    <property type="entry name" value="ALPHA,ALPHA-TREHALOSE-PHOSPHATE SYNTHASE [UDP-FORMING] 5"/>
    <property type="match status" value="1"/>
</dbReference>
<reference evidence="5" key="1">
    <citation type="submission" date="2014-11" db="EMBL/GenBank/DDBJ databases">
        <authorList>
            <person name="Otto D Thomas"/>
            <person name="Naeem Raeece"/>
        </authorList>
    </citation>
    <scope>NUCLEOTIDE SEQUENCE</scope>
</reference>
<gene>
    <name evidence="5" type="ORF">Cvel_14007</name>
</gene>
<dbReference type="VEuPathDB" id="CryptoDB:Cvel_14007"/>
<dbReference type="Gene3D" id="3.40.50.1000">
    <property type="entry name" value="HAD superfamily/HAD-like"/>
    <property type="match status" value="1"/>
</dbReference>
<feature type="compositionally biased region" description="Low complexity" evidence="3">
    <location>
        <begin position="1018"/>
        <end position="1033"/>
    </location>
</feature>
<evidence type="ECO:0000256" key="2">
    <source>
        <dbReference type="ARBA" id="ARBA00006330"/>
    </source>
</evidence>
<feature type="region of interest" description="Disordered" evidence="3">
    <location>
        <begin position="146"/>
        <end position="182"/>
    </location>
</feature>
<organism evidence="5">
    <name type="scientific">Chromera velia CCMP2878</name>
    <dbReference type="NCBI Taxonomy" id="1169474"/>
    <lineage>
        <taxon>Eukaryota</taxon>
        <taxon>Sar</taxon>
        <taxon>Alveolata</taxon>
        <taxon>Colpodellida</taxon>
        <taxon>Chromeraceae</taxon>
        <taxon>Chromera</taxon>
    </lineage>
</organism>
<feature type="compositionally biased region" description="Basic and acidic residues" evidence="3">
    <location>
        <begin position="170"/>
        <end position="182"/>
    </location>
</feature>
<dbReference type="PROSITE" id="PS51166">
    <property type="entry name" value="CBM20"/>
    <property type="match status" value="1"/>
</dbReference>
<dbReference type="Pfam" id="PF00982">
    <property type="entry name" value="Glyco_transf_20"/>
    <property type="match status" value="1"/>
</dbReference>
<dbReference type="NCBIfam" id="TIGR00685">
    <property type="entry name" value="T6PP"/>
    <property type="match status" value="1"/>
</dbReference>
<dbReference type="FunFam" id="3.40.50.1000:FF:000052">
    <property type="entry name" value="Alpha,alpha-trehalose-phosphate synthase [UDP-forming] 6"/>
    <property type="match status" value="1"/>
</dbReference>
<dbReference type="SUPFAM" id="SSF56784">
    <property type="entry name" value="HAD-like"/>
    <property type="match status" value="1"/>
</dbReference>
<evidence type="ECO:0000259" key="4">
    <source>
        <dbReference type="PROSITE" id="PS51166"/>
    </source>
</evidence>
<dbReference type="GO" id="GO:0005992">
    <property type="term" value="P:trehalose biosynthetic process"/>
    <property type="evidence" value="ECO:0007669"/>
    <property type="project" value="InterPro"/>
</dbReference>
<feature type="compositionally biased region" description="Low complexity" evidence="3">
    <location>
        <begin position="615"/>
        <end position="626"/>
    </location>
</feature>
<accession>A0A0G4IFM0</accession>
<dbReference type="EMBL" id="CDMZ01005932">
    <property type="protein sequence ID" value="CEM56013.1"/>
    <property type="molecule type" value="Genomic_DNA"/>
</dbReference>
<feature type="domain" description="CBM20" evidence="4">
    <location>
        <begin position="10"/>
        <end position="136"/>
    </location>
</feature>
<sequence length="1242" mass="137747">MTTELEEPTLPRPRRSSVKTKVFFRALFRIEPEQRVRVCGSHPRLGNWDVSKAHQLTTSPDLYPCWYSSTPVLLPLKALILYKYVVVDEAGNVIRWEDGTNRELRPTGEELTVEDDGGAFRTNHRSRHSHGASWFGINRTISSESHEAAGPFRAPSAPLNVPPSSASARQSREPTTAERQREATEMKLDALKRMGMEGVSVGWNDTLWVLSLELPVQLRRNDRNEFTPIVSKFSLLSTLFGLRDRVRVPVKFVGFPGVHCTTESDKAEAASALEKMGCVGVFPPDKKQFDQFLSFLRGCLWPLFHNVLTMDTQSREAFDNAKWSAYQSINKLFADSLAPHAHENDLIFVQDYPLLLVPQLISRRIRKANVGLFLHVPFPSSEIFRTLPVRDELLRGILCADLVGFHFFEYARHFLVSCKRLLGLDHQMKMGGFIGVEYSGRTVAVRVAHVHIQAADICGAICAQEETFQLARNIRRRHAGKFIFASVDRCERMAGIDLKLEGLRTLLNRYPQLVGKVVLLQYAYPTLSSSLGTSAETGRKIAKHCEELNDAFHDQEEKEEKHVELYLREVRREEKWAAFLAADCLLDTSVRDGLNLNPFEFICARSLLPTHPLDSEPVSSPSSSSSAEDREKETAVDLPPAHQKPELFTKQLSASTLPVKRKGVGSVILSEFTGSARALHSAFIVNPWDCDAVAAAMEKAVHRQWENDQESFFRDQSFLMLGSAQKWAEDVLLDLRKARKRDDMAYTSWGFGTGYRVIGFDANFRKLDISAVVDAYRNAVNRVIFFDHEGTLAPDRRNLTSYAENPSQDLLSAKGSGPSPSVKAALEVICSDDKNTVVILSGRERSLLQEWFGSIPNIGLAAEHGFFFTVPKITGDAWYCLSRSADLSWKDMALELMTQYVRRTQGSFLENKGSSLVFQYRDADPDLGQWQAQELHNYLSEMLFGYPVTVMSGKGYTEVKLRGVDKGSAVQKVLNKVTKNRGEVDFLLAVGDDRSDEDMFKVINQLASSIEHATAHMHQQQQQQQHPQHPLQQFGDTQPPLSQTPNTPEPVGSLQSTARQAAAVLSSQLATPRSPSPGLLSAAAAAAAGVDSSMVRTLSQPAGMHTRMGAVKLKSKSPMKFSNLCDIAGGGGDHQETPEAGPASYTVTVGRKPSQARFFLNDSEEVSELLEGLASQQRQTLKINAAAQAAASTMTLPFPISSSSPYRAPVASLYGHLGGHLQRTGAGHGSTGEIFQQAPSFG</sequence>
<name>A0A0G4IFM0_9ALVE</name>
<dbReference type="InterPro" id="IPR003337">
    <property type="entry name" value="Trehalose_PPase"/>
</dbReference>
<dbReference type="CDD" id="cd01627">
    <property type="entry name" value="HAD_TPP"/>
    <property type="match status" value="1"/>
</dbReference>
<dbReference type="InterPro" id="IPR013784">
    <property type="entry name" value="Carb-bd-like_fold"/>
</dbReference>
<evidence type="ECO:0000313" key="5">
    <source>
        <dbReference type="EMBL" id="CEM56013.1"/>
    </source>
</evidence>
<dbReference type="SMART" id="SM01065">
    <property type="entry name" value="CBM_2"/>
    <property type="match status" value="1"/>
</dbReference>
<dbReference type="Gene3D" id="3.30.70.1020">
    <property type="entry name" value="Trehalose-6-phosphate phosphatase related protein, domain 2"/>
    <property type="match status" value="1"/>
</dbReference>
<dbReference type="InterPro" id="IPR001830">
    <property type="entry name" value="Glyco_trans_20"/>
</dbReference>
<dbReference type="GO" id="GO:0005829">
    <property type="term" value="C:cytosol"/>
    <property type="evidence" value="ECO:0007669"/>
    <property type="project" value="TreeGrafter"/>
</dbReference>
<evidence type="ECO:0000256" key="3">
    <source>
        <dbReference type="SAM" id="MobiDB-lite"/>
    </source>
</evidence>
<dbReference type="SUPFAM" id="SSF53756">
    <property type="entry name" value="UDP-Glycosyltransferase/glycogen phosphorylase"/>
    <property type="match status" value="1"/>
</dbReference>
<dbReference type="InterPro" id="IPR023214">
    <property type="entry name" value="HAD_sf"/>
</dbReference>
<comment type="similarity">
    <text evidence="1">In the N-terminal section; belongs to the glycosyltransferase 20 family.</text>
</comment>
<dbReference type="InterPro" id="IPR006379">
    <property type="entry name" value="HAD-SF_hydro_IIB"/>
</dbReference>
<proteinExistence type="inferred from homology"/>
<dbReference type="Gene3D" id="2.60.40.10">
    <property type="entry name" value="Immunoglobulins"/>
    <property type="match status" value="1"/>
</dbReference>
<dbReference type="Pfam" id="PF00686">
    <property type="entry name" value="CBM_20"/>
    <property type="match status" value="1"/>
</dbReference>
<protein>
    <recommendedName>
        <fullName evidence="4">CBM20 domain-containing protein</fullName>
    </recommendedName>
</protein>
<dbReference type="Gene3D" id="3.40.50.2000">
    <property type="entry name" value="Glycogen Phosphorylase B"/>
    <property type="match status" value="2"/>
</dbReference>
<feature type="compositionally biased region" description="Polar residues" evidence="3">
    <location>
        <begin position="1034"/>
        <end position="1046"/>
    </location>
</feature>
<dbReference type="CDD" id="cd03788">
    <property type="entry name" value="GT20_TPS"/>
    <property type="match status" value="1"/>
</dbReference>
<dbReference type="CDD" id="cd05467">
    <property type="entry name" value="CBM20"/>
    <property type="match status" value="1"/>
</dbReference>
<dbReference type="PhylomeDB" id="A0A0G4IFM0"/>
<dbReference type="InterPro" id="IPR013783">
    <property type="entry name" value="Ig-like_fold"/>
</dbReference>
<evidence type="ECO:0000256" key="1">
    <source>
        <dbReference type="ARBA" id="ARBA00005409"/>
    </source>
</evidence>
<comment type="similarity">
    <text evidence="2">In the C-terminal section; belongs to the trehalose phosphatase family.</text>
</comment>
<dbReference type="SUPFAM" id="SSF49452">
    <property type="entry name" value="Starch-binding domain-like"/>
    <property type="match status" value="1"/>
</dbReference>
<dbReference type="AlphaFoldDB" id="A0A0G4IFM0"/>
<dbReference type="NCBIfam" id="TIGR01484">
    <property type="entry name" value="HAD-SF-IIB"/>
    <property type="match status" value="1"/>
</dbReference>
<dbReference type="InterPro" id="IPR036412">
    <property type="entry name" value="HAD-like_sf"/>
</dbReference>
<dbReference type="Pfam" id="PF02358">
    <property type="entry name" value="Trehalose_PPase"/>
    <property type="match status" value="1"/>
</dbReference>
<dbReference type="InterPro" id="IPR002044">
    <property type="entry name" value="CBM20"/>
</dbReference>
<feature type="region of interest" description="Disordered" evidence="3">
    <location>
        <begin position="613"/>
        <end position="642"/>
    </location>
</feature>
<dbReference type="GO" id="GO:2001070">
    <property type="term" value="F:starch binding"/>
    <property type="evidence" value="ECO:0007669"/>
    <property type="project" value="InterPro"/>
</dbReference>